<evidence type="ECO:0000313" key="12">
    <source>
        <dbReference type="Proteomes" id="UP000092666"/>
    </source>
</evidence>
<dbReference type="GO" id="GO:0003723">
    <property type="term" value="F:RNA binding"/>
    <property type="evidence" value="ECO:0007669"/>
    <property type="project" value="UniProtKB-KW"/>
</dbReference>
<feature type="compositionally biased region" description="Basic residues" evidence="9">
    <location>
        <begin position="427"/>
        <end position="437"/>
    </location>
</feature>
<feature type="compositionally biased region" description="Low complexity" evidence="9">
    <location>
        <begin position="1"/>
        <end position="12"/>
    </location>
</feature>
<protein>
    <submittedName>
        <fullName evidence="11">U4/U6 small nuclear ribonucleoprotein PRP31</fullName>
    </submittedName>
</protein>
<dbReference type="PANTHER" id="PTHR13904">
    <property type="entry name" value="PRE-MRNA SPLICING FACTOR PRP31"/>
    <property type="match status" value="1"/>
</dbReference>
<dbReference type="EMBL" id="KI669495">
    <property type="protein sequence ID" value="OCF36359.1"/>
    <property type="molecule type" value="Genomic_DNA"/>
</dbReference>
<evidence type="ECO:0000256" key="5">
    <source>
        <dbReference type="ARBA" id="ARBA00022884"/>
    </source>
</evidence>
<name>A0A1B9GZC0_9TREE</name>
<dbReference type="Pfam" id="PF01798">
    <property type="entry name" value="Nop"/>
    <property type="match status" value="1"/>
</dbReference>
<evidence type="ECO:0000256" key="6">
    <source>
        <dbReference type="ARBA" id="ARBA00023187"/>
    </source>
</evidence>
<dbReference type="Proteomes" id="UP000092666">
    <property type="component" value="Unassembled WGS sequence"/>
</dbReference>
<dbReference type="PROSITE" id="PS51358">
    <property type="entry name" value="NOP"/>
    <property type="match status" value="1"/>
</dbReference>
<dbReference type="PANTHER" id="PTHR13904:SF0">
    <property type="entry name" value="U4_U6 SMALL NUCLEAR RIBONUCLEOPROTEIN PRP31"/>
    <property type="match status" value="1"/>
</dbReference>
<keyword evidence="6" id="KW-0508">mRNA splicing</keyword>
<dbReference type="Pfam" id="PF09785">
    <property type="entry name" value="Prp31_C"/>
    <property type="match status" value="1"/>
</dbReference>
<reference evidence="12" key="2">
    <citation type="submission" date="2013-12" db="EMBL/GenBank/DDBJ databases">
        <title>Evolution of pathogenesis and genome organization in the Tremellales.</title>
        <authorList>
            <person name="Cuomo C."/>
            <person name="Litvintseva A."/>
            <person name="Heitman J."/>
            <person name="Chen Y."/>
            <person name="Sun S."/>
            <person name="Springer D."/>
            <person name="Dromer F."/>
            <person name="Young S."/>
            <person name="Zeng Q."/>
            <person name="Chapman S."/>
            <person name="Gujja S."/>
            <person name="Saif S."/>
            <person name="Birren B."/>
        </authorList>
    </citation>
    <scope>NUCLEOTIDE SEQUENCE [LARGE SCALE GENOMIC DNA]</scope>
    <source>
        <strain evidence="12">BCC8398</strain>
    </source>
</reference>
<evidence type="ECO:0000256" key="4">
    <source>
        <dbReference type="ARBA" id="ARBA00022728"/>
    </source>
</evidence>
<proteinExistence type="inferred from homology"/>
<evidence type="ECO:0000256" key="2">
    <source>
        <dbReference type="ARBA" id="ARBA00005572"/>
    </source>
</evidence>
<evidence type="ECO:0000256" key="8">
    <source>
        <dbReference type="ARBA" id="ARBA00023274"/>
    </source>
</evidence>
<feature type="compositionally biased region" description="Acidic residues" evidence="9">
    <location>
        <begin position="75"/>
        <end position="84"/>
    </location>
</feature>
<keyword evidence="12" id="KW-1185">Reference proteome</keyword>
<dbReference type="InterPro" id="IPR027105">
    <property type="entry name" value="Prp31"/>
</dbReference>
<feature type="region of interest" description="Disordered" evidence="9">
    <location>
        <begin position="422"/>
        <end position="442"/>
    </location>
</feature>
<reference evidence="11 12" key="1">
    <citation type="submission" date="2013-07" db="EMBL/GenBank/DDBJ databases">
        <title>The Genome Sequence of Cryptococcus heveanensis BCC8398.</title>
        <authorList>
            <consortium name="The Broad Institute Genome Sequencing Platform"/>
            <person name="Cuomo C."/>
            <person name="Litvintseva A."/>
            <person name="Chen Y."/>
            <person name="Heitman J."/>
            <person name="Sun S."/>
            <person name="Springer D."/>
            <person name="Dromer F."/>
            <person name="Young S.K."/>
            <person name="Zeng Q."/>
            <person name="Gargeya S."/>
            <person name="Fitzgerald M."/>
            <person name="Abouelleil A."/>
            <person name="Alvarado L."/>
            <person name="Berlin A.M."/>
            <person name="Chapman S.B."/>
            <person name="Dewar J."/>
            <person name="Goldberg J."/>
            <person name="Griggs A."/>
            <person name="Gujja S."/>
            <person name="Hansen M."/>
            <person name="Howarth C."/>
            <person name="Imamovic A."/>
            <person name="Larimer J."/>
            <person name="McCowan C."/>
            <person name="Murphy C."/>
            <person name="Pearson M."/>
            <person name="Priest M."/>
            <person name="Roberts A."/>
            <person name="Saif S."/>
            <person name="Shea T."/>
            <person name="Sykes S."/>
            <person name="Wortman J."/>
            <person name="Nusbaum C."/>
            <person name="Birren B."/>
        </authorList>
    </citation>
    <scope>NUCLEOTIDE SEQUENCE [LARGE SCALE GENOMIC DNA]</scope>
    <source>
        <strain evidence="11 12">BCC8398</strain>
    </source>
</reference>
<dbReference type="SMART" id="SM00931">
    <property type="entry name" value="NOSIC"/>
    <property type="match status" value="1"/>
</dbReference>
<dbReference type="Gene3D" id="1.10.246.90">
    <property type="entry name" value="Nop domain"/>
    <property type="match status" value="1"/>
</dbReference>
<dbReference type="AlphaFoldDB" id="A0A1B9GZC0"/>
<evidence type="ECO:0000259" key="10">
    <source>
        <dbReference type="PROSITE" id="PS51358"/>
    </source>
</evidence>
<keyword evidence="3" id="KW-0507">mRNA processing</keyword>
<dbReference type="GO" id="GO:0005687">
    <property type="term" value="C:U4 snRNP"/>
    <property type="evidence" value="ECO:0007669"/>
    <property type="project" value="TreeGrafter"/>
</dbReference>
<keyword evidence="5" id="KW-0694">RNA-binding</keyword>
<dbReference type="InterPro" id="IPR002687">
    <property type="entry name" value="Nop_dom"/>
</dbReference>
<evidence type="ECO:0000313" key="11">
    <source>
        <dbReference type="EMBL" id="OCF36359.1"/>
    </source>
</evidence>
<comment type="similarity">
    <text evidence="2">Belongs to the PRP31 family.</text>
</comment>
<evidence type="ECO:0000256" key="9">
    <source>
        <dbReference type="SAM" id="MobiDB-lite"/>
    </source>
</evidence>
<dbReference type="FunFam" id="1.10.287.4070:FF:000003">
    <property type="entry name" value="U4/U6 small nuclear ribonucleoprotein PRP31"/>
    <property type="match status" value="1"/>
</dbReference>
<dbReference type="InterPro" id="IPR019175">
    <property type="entry name" value="Prp31_C"/>
</dbReference>
<dbReference type="STRING" id="1296120.A0A1B9GZC0"/>
<feature type="domain" description="Nop" evidence="10">
    <location>
        <begin position="289"/>
        <end position="409"/>
    </location>
</feature>
<keyword evidence="7" id="KW-0539">Nucleus</keyword>
<keyword evidence="8 11" id="KW-0687">Ribonucleoprotein</keyword>
<evidence type="ECO:0000256" key="1">
    <source>
        <dbReference type="ARBA" id="ARBA00004123"/>
    </source>
</evidence>
<feature type="region of interest" description="Disordered" evidence="9">
    <location>
        <begin position="1"/>
        <end position="106"/>
    </location>
</feature>
<dbReference type="OrthoDB" id="4771285at2759"/>
<dbReference type="GO" id="GO:0000244">
    <property type="term" value="P:spliceosomal tri-snRNP complex assembly"/>
    <property type="evidence" value="ECO:0007669"/>
    <property type="project" value="InterPro"/>
</dbReference>
<keyword evidence="4" id="KW-0747">Spliceosome</keyword>
<sequence length="571" mass="61093">MSLADSLLADLDGLSDDETPARSPSPQPVAGPSSSSRGAGGAMLPPPIPLGNFNKKRSALEMDLDNDIRVKREPEEDDDDDGMTLEDGTSAVGYVPEGGVRPADELDADEVEQTDMAGVEDISNVAKLITGKKLKEVLADIAKYTDAPTDMSSSGSGGPLEENPEYTLVVTANNISVEVDNENLLVHKFIRDHYAPRFPELEQLITDPWTYIAAVQAIGNADDLTKCTFPSTLPAATILSITLTATSTRGRKLTPGEWKTVQKAIEVAGELRTAREQIFAYVESRMAAVAPNLSAIVGTGIAAKLLGLAGGLQAFSRQPSCNIMLFGAMKKSLANSHLSAASQQRHTGFIFQSPIVQSAQPEDRRRAQRAVSAKCTLAARIDAGKGSRDGSYGRKCLAELQKRIEKMAEPPPNKITKALPIPQETARKKRGGKRARKQKEAYGQTELRKLQNRMEFGKPEEEIGMDDETVGLGMIGSGSGRVRGEVADARSKAKLSRANRLRTQLLGRSAVSNDAKSGMATSLSFTPVQGIEIVTPSLSAAQRVQAANERWFAGGTFTHVKKGGSNLPGQG</sequence>
<organism evidence="11 12">
    <name type="scientific">Kwoniella heveanensis BCC8398</name>
    <dbReference type="NCBI Taxonomy" id="1296120"/>
    <lineage>
        <taxon>Eukaryota</taxon>
        <taxon>Fungi</taxon>
        <taxon>Dikarya</taxon>
        <taxon>Basidiomycota</taxon>
        <taxon>Agaricomycotina</taxon>
        <taxon>Tremellomycetes</taxon>
        <taxon>Tremellales</taxon>
        <taxon>Cryptococcaceae</taxon>
        <taxon>Kwoniella</taxon>
    </lineage>
</organism>
<evidence type="ECO:0000256" key="7">
    <source>
        <dbReference type="ARBA" id="ARBA00023242"/>
    </source>
</evidence>
<dbReference type="InterPro" id="IPR012976">
    <property type="entry name" value="NOSIC"/>
</dbReference>
<dbReference type="InterPro" id="IPR042239">
    <property type="entry name" value="Nop_C"/>
</dbReference>
<dbReference type="GO" id="GO:0071011">
    <property type="term" value="C:precatalytic spliceosome"/>
    <property type="evidence" value="ECO:0007669"/>
    <property type="project" value="TreeGrafter"/>
</dbReference>
<dbReference type="GO" id="GO:0046540">
    <property type="term" value="C:U4/U6 x U5 tri-snRNP complex"/>
    <property type="evidence" value="ECO:0007669"/>
    <property type="project" value="InterPro"/>
</dbReference>
<dbReference type="FunFam" id="1.10.246.90:FF:000002">
    <property type="entry name" value="U4/U6 small nuclear ribonucleoprotein Prp31"/>
    <property type="match status" value="1"/>
</dbReference>
<dbReference type="InterPro" id="IPR036070">
    <property type="entry name" value="Nop_dom_sf"/>
</dbReference>
<accession>A0A1B9GZC0</accession>
<gene>
    <name evidence="11" type="ORF">I316_01606</name>
</gene>
<dbReference type="SUPFAM" id="SSF89124">
    <property type="entry name" value="Nop domain"/>
    <property type="match status" value="1"/>
</dbReference>
<dbReference type="Gene3D" id="1.10.287.4070">
    <property type="match status" value="1"/>
</dbReference>
<comment type="subcellular location">
    <subcellularLocation>
        <location evidence="1">Nucleus</location>
    </subcellularLocation>
</comment>
<evidence type="ECO:0000256" key="3">
    <source>
        <dbReference type="ARBA" id="ARBA00022664"/>
    </source>
</evidence>